<reference evidence="2 3" key="1">
    <citation type="submission" date="2020-04" db="EMBL/GenBank/DDBJ databases">
        <title>MicrobeNet Type strains.</title>
        <authorList>
            <person name="Nicholson A.C."/>
        </authorList>
    </citation>
    <scope>NUCLEOTIDE SEQUENCE [LARGE SCALE GENOMIC DNA]</scope>
    <source>
        <strain evidence="2 3">ATCC BAA-14</strain>
    </source>
</reference>
<feature type="domain" description="Mce/MlaD" evidence="1">
    <location>
        <begin position="38"/>
        <end position="109"/>
    </location>
</feature>
<evidence type="ECO:0000313" key="3">
    <source>
        <dbReference type="Proteomes" id="UP000563898"/>
    </source>
</evidence>
<proteinExistence type="predicted"/>
<name>A0A846WID1_9ACTN</name>
<comment type="caution">
    <text evidence="2">The sequence shown here is derived from an EMBL/GenBank/DDBJ whole genome shotgun (WGS) entry which is preliminary data.</text>
</comment>
<dbReference type="Pfam" id="PF02470">
    <property type="entry name" value="MlaD"/>
    <property type="match status" value="1"/>
</dbReference>
<dbReference type="PANTHER" id="PTHR33371:SF16">
    <property type="entry name" value="MCE-FAMILY PROTEIN MCE3F"/>
    <property type="match status" value="1"/>
</dbReference>
<gene>
    <name evidence="2" type="ORF">HGA05_07555</name>
</gene>
<organism evidence="2 3">
    <name type="scientific">Gordonia polyisoprenivorans</name>
    <dbReference type="NCBI Taxonomy" id="84595"/>
    <lineage>
        <taxon>Bacteria</taxon>
        <taxon>Bacillati</taxon>
        <taxon>Actinomycetota</taxon>
        <taxon>Actinomycetes</taxon>
        <taxon>Mycobacteriales</taxon>
        <taxon>Gordoniaceae</taxon>
        <taxon>Gordonia</taxon>
    </lineage>
</organism>
<dbReference type="AlphaFoldDB" id="A0A846WID1"/>
<protein>
    <submittedName>
        <fullName evidence="2">MCE family protein</fullName>
    </submittedName>
</protein>
<dbReference type="PANTHER" id="PTHR33371">
    <property type="entry name" value="INTERMEMBRANE PHOSPHOLIPID TRANSPORT SYSTEM BINDING PROTEIN MLAD-RELATED"/>
    <property type="match status" value="1"/>
</dbReference>
<evidence type="ECO:0000259" key="1">
    <source>
        <dbReference type="Pfam" id="PF02470"/>
    </source>
</evidence>
<sequence length="319" mass="33812">MITKTRVSVLAMLVLAGLSIAYILNVGLHIASPGARHASMTVPDTNGLLVGSRVLLRGIEIGHVTDISQSTSGAVITWDYPDSDHIPANSAFRVDNLSALGEAYVAVLPNSTAGPYLQNNARIDPQQVTVPTTFKELSQRLTDILNQVDPQEVQRVFGELNTGLPEGQEVIGSLNRAGRLFADEFTQQSDAMVSLLSTLQPLIMRTGPIPDLLRQTTPLMNGFGVGFEGLLASVRDAVVLGGPLYDGVKYGASPLFAELQKFLDENSANLNVIGVNLLPAARAGAASLRTVDLGRVLDQMLASTQPNGALTIHVPAGGR</sequence>
<dbReference type="InterPro" id="IPR052336">
    <property type="entry name" value="MlaD_Phospholipid_Transporter"/>
</dbReference>
<evidence type="ECO:0000313" key="2">
    <source>
        <dbReference type="EMBL" id="NKY01424.1"/>
    </source>
</evidence>
<dbReference type="GO" id="GO:0005576">
    <property type="term" value="C:extracellular region"/>
    <property type="evidence" value="ECO:0007669"/>
    <property type="project" value="TreeGrafter"/>
</dbReference>
<dbReference type="Proteomes" id="UP000563898">
    <property type="component" value="Unassembled WGS sequence"/>
</dbReference>
<accession>A0A846WID1</accession>
<dbReference type="InterPro" id="IPR003399">
    <property type="entry name" value="Mce/MlaD"/>
</dbReference>
<dbReference type="RefSeq" id="WP_006373059.1">
    <property type="nucleotide sequence ID" value="NZ_JAAXPC010000003.1"/>
</dbReference>
<dbReference type="EMBL" id="JAAXPC010000003">
    <property type="protein sequence ID" value="NKY01424.1"/>
    <property type="molecule type" value="Genomic_DNA"/>
</dbReference>